<proteinExistence type="predicted"/>
<evidence type="ECO:0000256" key="2">
    <source>
        <dbReference type="PROSITE-ProRule" id="PRU00703"/>
    </source>
</evidence>
<dbReference type="Gene3D" id="3.10.580.10">
    <property type="entry name" value="CBS-domain"/>
    <property type="match status" value="1"/>
</dbReference>
<dbReference type="InterPro" id="IPR051257">
    <property type="entry name" value="Diverse_CBS-Domain"/>
</dbReference>
<dbReference type="PANTHER" id="PTHR43080">
    <property type="entry name" value="CBS DOMAIN-CONTAINING PROTEIN CBSX3, MITOCHONDRIAL"/>
    <property type="match status" value="1"/>
</dbReference>
<reference evidence="4" key="1">
    <citation type="submission" date="2023-10" db="EMBL/GenBank/DDBJ databases">
        <title>The first scallop-associated chemosynthetic bacterial symbiont.</title>
        <authorList>
            <person name="Lin Y.-T."/>
            <person name="Sun J."/>
            <person name="Ip J.C.-H."/>
            <person name="He X."/>
            <person name="Gao Z.-M."/>
            <person name="Perez M."/>
            <person name="Xu T."/>
            <person name="Qian P.-Y."/>
            <person name="Qiu J.-W."/>
        </authorList>
    </citation>
    <scope>NUCLEOTIDE SEQUENCE</scope>
    <source>
        <strain evidence="4">Gill1</strain>
    </source>
</reference>
<organism evidence="4">
    <name type="scientific">Catillopecten margaritatus gill symbiont</name>
    <dbReference type="NCBI Taxonomy" id="3083288"/>
    <lineage>
        <taxon>Bacteria</taxon>
        <taxon>Pseudomonadati</taxon>
        <taxon>Pseudomonadota</taxon>
        <taxon>Gammaproteobacteria</taxon>
        <taxon>sulfur-oxidizing symbionts</taxon>
    </lineage>
</organism>
<protein>
    <recommendedName>
        <fullName evidence="3">CBS domain-containing protein</fullName>
    </recommendedName>
</protein>
<dbReference type="Pfam" id="PF00571">
    <property type="entry name" value="CBS"/>
    <property type="match status" value="2"/>
</dbReference>
<dbReference type="InterPro" id="IPR000644">
    <property type="entry name" value="CBS_dom"/>
</dbReference>
<name>A0AAU6PER7_9GAMM</name>
<accession>A0AAU6PER7</accession>
<dbReference type="PROSITE" id="PS51371">
    <property type="entry name" value="CBS"/>
    <property type="match status" value="1"/>
</dbReference>
<sequence length="131" mass="14559">MNNPVLVRDVMWTEVDIIDSKSTVQNALESMQHHKTKILIIDKAHEHDEYGVVLISDIASKVIAEGRSLERVNAYEVMTKPAISVHSDMETRYCARFLTRLGVSRCPVVDNGKVVGVISLTKIVLNGLQSA</sequence>
<evidence type="ECO:0000256" key="1">
    <source>
        <dbReference type="ARBA" id="ARBA00023122"/>
    </source>
</evidence>
<dbReference type="SUPFAM" id="SSF54631">
    <property type="entry name" value="CBS-domain pair"/>
    <property type="match status" value="1"/>
</dbReference>
<evidence type="ECO:0000313" key="4">
    <source>
        <dbReference type="EMBL" id="WXT99496.1"/>
    </source>
</evidence>
<evidence type="ECO:0000259" key="3">
    <source>
        <dbReference type="PROSITE" id="PS51371"/>
    </source>
</evidence>
<dbReference type="InterPro" id="IPR046342">
    <property type="entry name" value="CBS_dom_sf"/>
</dbReference>
<keyword evidence="1 2" id="KW-0129">CBS domain</keyword>
<gene>
    <name evidence="4" type="ORF">Ctma_0195</name>
</gene>
<dbReference type="PANTHER" id="PTHR43080:SF2">
    <property type="entry name" value="CBS DOMAIN-CONTAINING PROTEIN"/>
    <property type="match status" value="1"/>
</dbReference>
<feature type="domain" description="CBS" evidence="3">
    <location>
        <begin position="78"/>
        <end position="131"/>
    </location>
</feature>
<dbReference type="EMBL" id="CP138327">
    <property type="protein sequence ID" value="WXT99496.1"/>
    <property type="molecule type" value="Genomic_DNA"/>
</dbReference>
<dbReference type="SMART" id="SM00116">
    <property type="entry name" value="CBS"/>
    <property type="match status" value="2"/>
</dbReference>
<dbReference type="AlphaFoldDB" id="A0AAU6PER7"/>